<feature type="region of interest" description="Disordered" evidence="15">
    <location>
        <begin position="291"/>
        <end position="352"/>
    </location>
</feature>
<evidence type="ECO:0000256" key="5">
    <source>
        <dbReference type="ARBA" id="ARBA00022473"/>
    </source>
</evidence>
<evidence type="ECO:0000256" key="8">
    <source>
        <dbReference type="ARBA" id="ARBA00022771"/>
    </source>
</evidence>
<accession>A0A3P7LJX8</accession>
<proteinExistence type="predicted"/>
<keyword evidence="10" id="KW-0862">Zinc</keyword>
<dbReference type="AlphaFoldDB" id="A0A3P7LJX8"/>
<feature type="domain" description="U1-type" evidence="16">
    <location>
        <begin position="18"/>
        <end position="51"/>
    </location>
</feature>
<evidence type="ECO:0000256" key="6">
    <source>
        <dbReference type="ARBA" id="ARBA00022618"/>
    </source>
</evidence>
<feature type="compositionally biased region" description="Basic and acidic residues" evidence="15">
    <location>
        <begin position="291"/>
        <end position="300"/>
    </location>
</feature>
<reference evidence="17 18" key="1">
    <citation type="submission" date="2018-11" db="EMBL/GenBank/DDBJ databases">
        <authorList>
            <consortium name="Pathogen Informatics"/>
        </authorList>
    </citation>
    <scope>NUCLEOTIDE SEQUENCE [LARGE SCALE GENOMIC DNA]</scope>
</reference>
<dbReference type="GO" id="GO:0044773">
    <property type="term" value="P:mitotic DNA damage checkpoint signaling"/>
    <property type="evidence" value="ECO:0007669"/>
    <property type="project" value="TreeGrafter"/>
</dbReference>
<evidence type="ECO:0000256" key="15">
    <source>
        <dbReference type="SAM" id="MobiDB-lite"/>
    </source>
</evidence>
<dbReference type="GO" id="GO:0033260">
    <property type="term" value="P:nuclear DNA replication"/>
    <property type="evidence" value="ECO:0007669"/>
    <property type="project" value="TreeGrafter"/>
</dbReference>
<dbReference type="PANTHER" id="PTHR13278">
    <property type="entry name" value="ZINC FINGER PROTEIN 830"/>
    <property type="match status" value="1"/>
</dbReference>
<feature type="compositionally biased region" description="Acidic residues" evidence="15">
    <location>
        <begin position="330"/>
        <end position="342"/>
    </location>
</feature>
<keyword evidence="7" id="KW-0479">Metal-binding</keyword>
<evidence type="ECO:0000256" key="9">
    <source>
        <dbReference type="ARBA" id="ARBA00022776"/>
    </source>
</evidence>
<dbReference type="Proteomes" id="UP000270094">
    <property type="component" value="Unassembled WGS sequence"/>
</dbReference>
<dbReference type="Pfam" id="PF23406">
    <property type="entry name" value="ZNF380_CC"/>
    <property type="match status" value="1"/>
</dbReference>
<protein>
    <recommendedName>
        <fullName evidence="3">Zinc finger protein 830</fullName>
    </recommendedName>
    <alternativeName>
        <fullName evidence="14">Coiled-coil domain-containing protein 16</fullName>
    </alternativeName>
</protein>
<comment type="subcellular location">
    <subcellularLocation>
        <location evidence="1">Chromosome</location>
    </subcellularLocation>
    <subcellularLocation>
        <location evidence="2">Nucleus speckle</location>
    </subcellularLocation>
</comment>
<evidence type="ECO:0000313" key="17">
    <source>
        <dbReference type="EMBL" id="VDM79502.1"/>
    </source>
</evidence>
<keyword evidence="12" id="KW-0539">Nucleus</keyword>
<gene>
    <name evidence="17" type="ORF">SVUK_LOCUS14500</name>
</gene>
<evidence type="ECO:0000256" key="11">
    <source>
        <dbReference type="ARBA" id="ARBA00023054"/>
    </source>
</evidence>
<keyword evidence="4" id="KW-0158">Chromosome</keyword>
<evidence type="ECO:0000256" key="1">
    <source>
        <dbReference type="ARBA" id="ARBA00004286"/>
    </source>
</evidence>
<dbReference type="GO" id="GO:0005694">
    <property type="term" value="C:chromosome"/>
    <property type="evidence" value="ECO:0007669"/>
    <property type="project" value="UniProtKB-SubCell"/>
</dbReference>
<feature type="region of interest" description="Disordered" evidence="15">
    <location>
        <begin position="130"/>
        <end position="201"/>
    </location>
</feature>
<keyword evidence="8" id="KW-0863">Zinc-finger</keyword>
<keyword evidence="11" id="KW-0175">Coiled coil</keyword>
<evidence type="ECO:0000256" key="12">
    <source>
        <dbReference type="ARBA" id="ARBA00023242"/>
    </source>
</evidence>
<dbReference type="SUPFAM" id="SSF57667">
    <property type="entry name" value="beta-beta-alpha zinc fingers"/>
    <property type="match status" value="1"/>
</dbReference>
<name>A0A3P7LJX8_STRVU</name>
<feature type="domain" description="U1-type" evidence="16">
    <location>
        <begin position="104"/>
        <end position="128"/>
    </location>
</feature>
<dbReference type="OrthoDB" id="77607at2759"/>
<feature type="compositionally biased region" description="Basic and acidic residues" evidence="15">
    <location>
        <begin position="188"/>
        <end position="201"/>
    </location>
</feature>
<dbReference type="InterPro" id="IPR003604">
    <property type="entry name" value="Matrin/U1-like-C_Znf_C2H2"/>
</dbReference>
<evidence type="ECO:0000256" key="13">
    <source>
        <dbReference type="ARBA" id="ARBA00023306"/>
    </source>
</evidence>
<dbReference type="InterPro" id="IPR040050">
    <property type="entry name" value="ZNF830-like"/>
</dbReference>
<evidence type="ECO:0000256" key="2">
    <source>
        <dbReference type="ARBA" id="ARBA00004324"/>
    </source>
</evidence>
<dbReference type="GO" id="GO:0016607">
    <property type="term" value="C:nuclear speck"/>
    <property type="evidence" value="ECO:0007669"/>
    <property type="project" value="UniProtKB-SubCell"/>
</dbReference>
<evidence type="ECO:0000256" key="3">
    <source>
        <dbReference type="ARBA" id="ARBA00017358"/>
    </source>
</evidence>
<dbReference type="GO" id="GO:0008270">
    <property type="term" value="F:zinc ion binding"/>
    <property type="evidence" value="ECO:0007669"/>
    <property type="project" value="UniProtKB-KW"/>
</dbReference>
<evidence type="ECO:0000256" key="7">
    <source>
        <dbReference type="ARBA" id="ARBA00022723"/>
    </source>
</evidence>
<evidence type="ECO:0000256" key="4">
    <source>
        <dbReference type="ARBA" id="ARBA00022454"/>
    </source>
</evidence>
<dbReference type="SMART" id="SM00451">
    <property type="entry name" value="ZnF_U1"/>
    <property type="match status" value="2"/>
</dbReference>
<evidence type="ECO:0000256" key="10">
    <source>
        <dbReference type="ARBA" id="ARBA00022833"/>
    </source>
</evidence>
<keyword evidence="13" id="KW-0131">Cell cycle</keyword>
<dbReference type="GO" id="GO:0003676">
    <property type="term" value="F:nucleic acid binding"/>
    <property type="evidence" value="ECO:0007669"/>
    <property type="project" value="InterPro"/>
</dbReference>
<dbReference type="GO" id="GO:0005681">
    <property type="term" value="C:spliceosomal complex"/>
    <property type="evidence" value="ECO:0007669"/>
    <property type="project" value="InterPro"/>
</dbReference>
<dbReference type="InterPro" id="IPR059039">
    <property type="entry name" value="ZNF380_CC"/>
</dbReference>
<evidence type="ECO:0000259" key="16">
    <source>
        <dbReference type="SMART" id="SM00451"/>
    </source>
</evidence>
<keyword evidence="5" id="KW-0217">Developmental protein</keyword>
<dbReference type="PANTHER" id="PTHR13278:SF0">
    <property type="entry name" value="ZINC FINGER PROTEIN 830"/>
    <property type="match status" value="1"/>
</dbReference>
<sequence length="352" mass="39552">MSVAGVKLNPAIAKPTSNGQVHCIVCNTQVKPKVWTAHVNGKKHRDACERLKQQLASGPKRPSDAISAQNGAPPVKKTREDPQPAPSSNGFLPSDFFDEEPGLRLGVKPKVWTAHVNGKKHRDACERLKQQLASGPKRPSDAISTQNGAPPVKKTREDPQPAPSSNGPLPSDFFDEEPGLSIQTPWQKNKDAENAHLRDRKGVIEGVPQGFFDDKRRDGMVRETIENEAQMNEEYDRLMRELNEQNHEEEAKADEEDERDALFRDIANADDQMEKWMRLNAMEKLKEARLQEAREKAAVHEDDDEGSGDDDIDFSNWRAKRAREKAAVHEDDDEGSGDDDIDFSNWRAKRVL</sequence>
<keyword evidence="9" id="KW-0498">Mitosis</keyword>
<feature type="region of interest" description="Disordered" evidence="15">
    <location>
        <begin position="53"/>
        <end position="96"/>
    </location>
</feature>
<evidence type="ECO:0000313" key="18">
    <source>
        <dbReference type="Proteomes" id="UP000270094"/>
    </source>
</evidence>
<dbReference type="InterPro" id="IPR036236">
    <property type="entry name" value="Znf_C2H2_sf"/>
</dbReference>
<keyword evidence="18" id="KW-1185">Reference proteome</keyword>
<dbReference type="EMBL" id="UYYB01105356">
    <property type="protein sequence ID" value="VDM79502.1"/>
    <property type="molecule type" value="Genomic_DNA"/>
</dbReference>
<feature type="compositionally biased region" description="Acidic residues" evidence="15">
    <location>
        <begin position="301"/>
        <end position="313"/>
    </location>
</feature>
<keyword evidence="6" id="KW-0132">Cell division</keyword>
<organism evidence="17 18">
    <name type="scientific">Strongylus vulgaris</name>
    <name type="common">Blood worm</name>
    <dbReference type="NCBI Taxonomy" id="40348"/>
    <lineage>
        <taxon>Eukaryota</taxon>
        <taxon>Metazoa</taxon>
        <taxon>Ecdysozoa</taxon>
        <taxon>Nematoda</taxon>
        <taxon>Chromadorea</taxon>
        <taxon>Rhabditida</taxon>
        <taxon>Rhabditina</taxon>
        <taxon>Rhabditomorpha</taxon>
        <taxon>Strongyloidea</taxon>
        <taxon>Strongylidae</taxon>
        <taxon>Strongylus</taxon>
    </lineage>
</organism>
<dbReference type="GO" id="GO:0051301">
    <property type="term" value="P:cell division"/>
    <property type="evidence" value="ECO:0007669"/>
    <property type="project" value="UniProtKB-KW"/>
</dbReference>
<evidence type="ECO:0000256" key="14">
    <source>
        <dbReference type="ARBA" id="ARBA00030672"/>
    </source>
</evidence>
<dbReference type="GO" id="GO:0033314">
    <property type="term" value="P:mitotic DNA replication checkpoint signaling"/>
    <property type="evidence" value="ECO:0007669"/>
    <property type="project" value="TreeGrafter"/>
</dbReference>